<dbReference type="InterPro" id="IPR000742">
    <property type="entry name" value="EGF"/>
</dbReference>
<dbReference type="PROSITE" id="PS01180">
    <property type="entry name" value="CUB"/>
    <property type="match status" value="1"/>
</dbReference>
<evidence type="ECO:0000313" key="7">
    <source>
        <dbReference type="EMBL" id="GMT35423.1"/>
    </source>
</evidence>
<dbReference type="PANTHER" id="PTHR24251:SF50">
    <property type="entry name" value="ATTRACTIN-LIKE 1A"/>
    <property type="match status" value="1"/>
</dbReference>
<dbReference type="EMBL" id="BTSY01000007">
    <property type="protein sequence ID" value="GMT35423.1"/>
    <property type="molecule type" value="Genomic_DNA"/>
</dbReference>
<protein>
    <recommendedName>
        <fullName evidence="9">CUB domain-containing protein</fullName>
    </recommendedName>
</protein>
<evidence type="ECO:0000256" key="1">
    <source>
        <dbReference type="ARBA" id="ARBA00022737"/>
    </source>
</evidence>
<dbReference type="Gene3D" id="2.60.120.290">
    <property type="entry name" value="Spermadhesin, CUB domain"/>
    <property type="match status" value="1"/>
</dbReference>
<dbReference type="AlphaFoldDB" id="A0AAV5WXI5"/>
<feature type="disulfide bond" evidence="3">
    <location>
        <begin position="185"/>
        <end position="195"/>
    </location>
</feature>
<dbReference type="InterPro" id="IPR035914">
    <property type="entry name" value="Sperma_CUB_dom_sf"/>
</dbReference>
<dbReference type="SMART" id="SM00042">
    <property type="entry name" value="CUB"/>
    <property type="match status" value="1"/>
</dbReference>
<keyword evidence="1" id="KW-0677">Repeat</keyword>
<evidence type="ECO:0008006" key="9">
    <source>
        <dbReference type="Google" id="ProtNLM"/>
    </source>
</evidence>
<dbReference type="SUPFAM" id="SSF57184">
    <property type="entry name" value="Growth factor receptor domain"/>
    <property type="match status" value="1"/>
</dbReference>
<reference evidence="7" key="1">
    <citation type="submission" date="2023-10" db="EMBL/GenBank/DDBJ databases">
        <title>Genome assembly of Pristionchus species.</title>
        <authorList>
            <person name="Yoshida K."/>
            <person name="Sommer R.J."/>
        </authorList>
    </citation>
    <scope>NUCLEOTIDE SEQUENCE</scope>
    <source>
        <strain evidence="7">RS5133</strain>
    </source>
</reference>
<evidence type="ECO:0000256" key="3">
    <source>
        <dbReference type="PROSITE-ProRule" id="PRU00076"/>
    </source>
</evidence>
<dbReference type="PROSITE" id="PS00022">
    <property type="entry name" value="EGF_1"/>
    <property type="match status" value="1"/>
</dbReference>
<dbReference type="InterPro" id="IPR000859">
    <property type="entry name" value="CUB_dom"/>
</dbReference>
<dbReference type="InterPro" id="IPR009030">
    <property type="entry name" value="Growth_fac_rcpt_cys_sf"/>
</dbReference>
<keyword evidence="3" id="KW-0245">EGF-like domain</keyword>
<evidence type="ECO:0000259" key="5">
    <source>
        <dbReference type="PROSITE" id="PS01180"/>
    </source>
</evidence>
<dbReference type="PANTHER" id="PTHR24251">
    <property type="entry name" value="OVOCHYMASE-RELATED"/>
    <property type="match status" value="1"/>
</dbReference>
<dbReference type="CDD" id="cd00041">
    <property type="entry name" value="CUB"/>
    <property type="match status" value="1"/>
</dbReference>
<dbReference type="Proteomes" id="UP001432322">
    <property type="component" value="Unassembled WGS sequence"/>
</dbReference>
<proteinExistence type="predicted"/>
<sequence>MGGARSADGPPPFTHAFRLFILFLLVRLADAATASFDLEKALSAPCNPPCFNGACLSEQCVCKKGWKGPQCDLCHGRVEVHDLSTPLTDSPVAYPSTANCGWLVDVQNSTNLKLTVSNFSTECGWDYLYVYDGEGTDGEQLAALCGHISDPFEINLPSAKSFAFFFSDLAQNHDGFNVVVEHNACPYNCSGSGRCQPTGECTCNPGHTGKYCEQQLVID</sequence>
<keyword evidence="8" id="KW-1185">Reference proteome</keyword>
<feature type="chain" id="PRO_5043921618" description="CUB domain-containing protein" evidence="4">
    <location>
        <begin position="32"/>
        <end position="219"/>
    </location>
</feature>
<evidence type="ECO:0000259" key="6">
    <source>
        <dbReference type="PROSITE" id="PS50026"/>
    </source>
</evidence>
<dbReference type="SMART" id="SM00181">
    <property type="entry name" value="EGF"/>
    <property type="match status" value="2"/>
</dbReference>
<evidence type="ECO:0000313" key="8">
    <source>
        <dbReference type="Proteomes" id="UP001432322"/>
    </source>
</evidence>
<evidence type="ECO:0000256" key="4">
    <source>
        <dbReference type="SAM" id="SignalP"/>
    </source>
</evidence>
<name>A0AAV5WXI5_9BILA</name>
<evidence type="ECO:0000256" key="2">
    <source>
        <dbReference type="ARBA" id="ARBA00023157"/>
    </source>
</evidence>
<dbReference type="SUPFAM" id="SSF49854">
    <property type="entry name" value="Spermadhesin, CUB domain"/>
    <property type="match status" value="1"/>
</dbReference>
<feature type="domain" description="CUB" evidence="5">
    <location>
        <begin position="74"/>
        <end position="183"/>
    </location>
</feature>
<comment type="caution">
    <text evidence="7">The sequence shown here is derived from an EMBL/GenBank/DDBJ whole genome shotgun (WGS) entry which is preliminary data.</text>
</comment>
<gene>
    <name evidence="7" type="ORF">PFISCL1PPCAC_26720</name>
</gene>
<feature type="non-terminal residue" evidence="7">
    <location>
        <position position="219"/>
    </location>
</feature>
<feature type="disulfide bond" evidence="3">
    <location>
        <begin position="203"/>
        <end position="212"/>
    </location>
</feature>
<feature type="signal peptide" evidence="4">
    <location>
        <begin position="1"/>
        <end position="31"/>
    </location>
</feature>
<keyword evidence="4" id="KW-0732">Signal</keyword>
<comment type="caution">
    <text evidence="3">Lacks conserved residue(s) required for the propagation of feature annotation.</text>
</comment>
<accession>A0AAV5WXI5</accession>
<dbReference type="Gene3D" id="2.10.25.10">
    <property type="entry name" value="Laminin"/>
    <property type="match status" value="2"/>
</dbReference>
<dbReference type="PROSITE" id="PS50026">
    <property type="entry name" value="EGF_3"/>
    <property type="match status" value="1"/>
</dbReference>
<feature type="domain" description="EGF-like" evidence="6">
    <location>
        <begin position="181"/>
        <end position="213"/>
    </location>
</feature>
<organism evidence="7 8">
    <name type="scientific">Pristionchus fissidentatus</name>
    <dbReference type="NCBI Taxonomy" id="1538716"/>
    <lineage>
        <taxon>Eukaryota</taxon>
        <taxon>Metazoa</taxon>
        <taxon>Ecdysozoa</taxon>
        <taxon>Nematoda</taxon>
        <taxon>Chromadorea</taxon>
        <taxon>Rhabditida</taxon>
        <taxon>Rhabditina</taxon>
        <taxon>Diplogasteromorpha</taxon>
        <taxon>Diplogasteroidea</taxon>
        <taxon>Neodiplogasteridae</taxon>
        <taxon>Pristionchus</taxon>
    </lineage>
</organism>
<keyword evidence="2 3" id="KW-1015">Disulfide bond</keyword>
<dbReference type="Pfam" id="PF00431">
    <property type="entry name" value="CUB"/>
    <property type="match status" value="1"/>
</dbReference>